<organism evidence="4 5">
    <name type="scientific">Fusarium phyllophilum</name>
    <dbReference type="NCBI Taxonomy" id="47803"/>
    <lineage>
        <taxon>Eukaryota</taxon>
        <taxon>Fungi</taxon>
        <taxon>Dikarya</taxon>
        <taxon>Ascomycota</taxon>
        <taxon>Pezizomycotina</taxon>
        <taxon>Sordariomycetes</taxon>
        <taxon>Hypocreomycetidae</taxon>
        <taxon>Hypocreales</taxon>
        <taxon>Nectriaceae</taxon>
        <taxon>Fusarium</taxon>
        <taxon>Fusarium fujikuroi species complex</taxon>
    </lineage>
</organism>
<dbReference type="InterPro" id="IPR051164">
    <property type="entry name" value="NmrA-like_oxidored"/>
</dbReference>
<dbReference type="InterPro" id="IPR036291">
    <property type="entry name" value="NAD(P)-bd_dom_sf"/>
</dbReference>
<evidence type="ECO:0000256" key="1">
    <source>
        <dbReference type="ARBA" id="ARBA00006328"/>
    </source>
</evidence>
<dbReference type="SUPFAM" id="SSF51735">
    <property type="entry name" value="NAD(P)-binding Rossmann-fold domains"/>
    <property type="match status" value="1"/>
</dbReference>
<proteinExistence type="inferred from homology"/>
<dbReference type="Gene3D" id="3.40.50.720">
    <property type="entry name" value="NAD(P)-binding Rossmann-like Domain"/>
    <property type="match status" value="2"/>
</dbReference>
<accession>A0A8H5NEJ7</accession>
<evidence type="ECO:0000256" key="2">
    <source>
        <dbReference type="ARBA" id="ARBA00022857"/>
    </source>
</evidence>
<keyword evidence="5" id="KW-1185">Reference proteome</keyword>
<protein>
    <recommendedName>
        <fullName evidence="3">NmrA-like domain-containing protein</fullName>
    </recommendedName>
</protein>
<dbReference type="AlphaFoldDB" id="A0A8H5NEJ7"/>
<dbReference type="GO" id="GO:0005634">
    <property type="term" value="C:nucleus"/>
    <property type="evidence" value="ECO:0007669"/>
    <property type="project" value="TreeGrafter"/>
</dbReference>
<gene>
    <name evidence="4" type="ORF">FPHYL_5030</name>
</gene>
<feature type="domain" description="NmrA-like" evidence="3">
    <location>
        <begin position="147"/>
        <end position="247"/>
    </location>
</feature>
<dbReference type="PANTHER" id="PTHR42748">
    <property type="entry name" value="NITROGEN METABOLITE REPRESSION PROTEIN NMRA FAMILY MEMBER"/>
    <property type="match status" value="1"/>
</dbReference>
<dbReference type="EMBL" id="JAAOAQ010000163">
    <property type="protein sequence ID" value="KAF5563751.1"/>
    <property type="molecule type" value="Genomic_DNA"/>
</dbReference>
<sequence>MKSILIVGATGAQGGAIIRHLSSTGNYNITAFTRSATSPKAVELAALPNVKITVSDAATGYDTKAFLTAASNVDYVLVNTDGFALGEQAEIYWASAYSNYLLGLGSSTSCTVVLILSGPRLTIILTSMLVIIKARLGSKKDVKMQWTIIKSGPYMELLSAVMSPAIEQDGSLTFQLPLDNGSIPFIHLGDFGKYVDWALNHPDESTHLDFGIATTLATGNDIAKASEKLSGKTSRFVNVPIDIWNSVAWKALPNGPDTKVGFQSVKDDSGLLMTYGDNFKNWWNLYKASPSDNSALIQRDFEFLDRIVPDRVKSVEEWMKKVQYTGDKQDLLNLEAHTK</sequence>
<evidence type="ECO:0000313" key="5">
    <source>
        <dbReference type="Proteomes" id="UP000582016"/>
    </source>
</evidence>
<dbReference type="Proteomes" id="UP000582016">
    <property type="component" value="Unassembled WGS sequence"/>
</dbReference>
<dbReference type="OrthoDB" id="300709at2759"/>
<evidence type="ECO:0000259" key="3">
    <source>
        <dbReference type="Pfam" id="PF05368"/>
    </source>
</evidence>
<dbReference type="InterPro" id="IPR008030">
    <property type="entry name" value="NmrA-like"/>
</dbReference>
<reference evidence="4 5" key="1">
    <citation type="submission" date="2020-05" db="EMBL/GenBank/DDBJ databases">
        <title>Identification and distribution of gene clusters putatively required for synthesis of sphingolipid metabolism inhibitors in phylogenetically diverse species of the filamentous fungus Fusarium.</title>
        <authorList>
            <person name="Kim H.-S."/>
            <person name="Busman M."/>
            <person name="Brown D.W."/>
            <person name="Divon H."/>
            <person name="Uhlig S."/>
            <person name="Proctor R.H."/>
        </authorList>
    </citation>
    <scope>NUCLEOTIDE SEQUENCE [LARGE SCALE GENOMIC DNA]</scope>
    <source>
        <strain evidence="4 5">NRRL 13617</strain>
    </source>
</reference>
<comment type="caution">
    <text evidence="4">The sequence shown here is derived from an EMBL/GenBank/DDBJ whole genome shotgun (WGS) entry which is preliminary data.</text>
</comment>
<evidence type="ECO:0000313" key="4">
    <source>
        <dbReference type="EMBL" id="KAF5563751.1"/>
    </source>
</evidence>
<keyword evidence="2" id="KW-0521">NADP</keyword>
<name>A0A8H5NEJ7_9HYPO</name>
<comment type="similarity">
    <text evidence="1">Belongs to the NmrA-type oxidoreductase family.</text>
</comment>
<dbReference type="Pfam" id="PF05368">
    <property type="entry name" value="NmrA"/>
    <property type="match status" value="2"/>
</dbReference>
<feature type="domain" description="NmrA-like" evidence="3">
    <location>
        <begin position="2"/>
        <end position="84"/>
    </location>
</feature>
<dbReference type="PANTHER" id="PTHR42748:SF14">
    <property type="entry name" value="SNOAL-LIKE DOMAIN-CONTAINING PROTEIN"/>
    <property type="match status" value="1"/>
</dbReference>